<sequence>MDVIKRVSQSGAYTIGVVETHTIGEPTRIVISGYPSLSGTLLEQRAQAKAQYDHIRRRLLLEPAGHADMYGAILRPVTELTTSGDAHIGVLFCHNEGYSTMCGHATIALGRFLIDTWDESVFPRRREIRVDEDKSAAEIRLHAPCGLVVITVPVVESGQSSDPTRPVSFVNLPAFATGRDVPVHIPQPARWPRLGGRETVTVDFCYGGAFTCLVSTEQLGFGKNGLKLPIDSQAMNAATKVLREVIQADESCQQYVTHPMHKELSSLYTLIVVDKDEGRPLEKSTGVETGLCYFAAQQIDRSPTGSAVTARVAHAYAIGRRHMGQPWTYHSLVSNSVGGQGGFVGTPVEEVSDLYDTKSMLGTPVRVKVEGYAYYVGSHTFVAEKEDPFVEGGFLFDALTYHGNDK</sequence>
<dbReference type="PANTHER" id="PTHR33442">
    <property type="entry name" value="TRANS-3-HYDROXY-L-PROLINE DEHYDRATASE"/>
    <property type="match status" value="1"/>
</dbReference>
<dbReference type="EC" id="4.2.1.77" evidence="3"/>
<evidence type="ECO:0000313" key="4">
    <source>
        <dbReference type="EMBL" id="KAF2649588.1"/>
    </source>
</evidence>
<dbReference type="Gene3D" id="3.10.310.10">
    <property type="entry name" value="Diaminopimelate Epimerase, Chain A, domain 1"/>
    <property type="match status" value="2"/>
</dbReference>
<evidence type="ECO:0000256" key="3">
    <source>
        <dbReference type="ARBA" id="ARBA00013105"/>
    </source>
</evidence>
<proteinExistence type="inferred from homology"/>
<evidence type="ECO:0000313" key="5">
    <source>
        <dbReference type="Proteomes" id="UP000799324"/>
    </source>
</evidence>
<evidence type="ECO:0000256" key="1">
    <source>
        <dbReference type="ARBA" id="ARBA00001148"/>
    </source>
</evidence>
<dbReference type="SUPFAM" id="SSF54506">
    <property type="entry name" value="Diaminopimelate epimerase-like"/>
    <property type="match status" value="1"/>
</dbReference>
<reference evidence="4" key="1">
    <citation type="journal article" date="2020" name="Stud. Mycol.">
        <title>101 Dothideomycetes genomes: a test case for predicting lifestyles and emergence of pathogens.</title>
        <authorList>
            <person name="Haridas S."/>
            <person name="Albert R."/>
            <person name="Binder M."/>
            <person name="Bloem J."/>
            <person name="Labutti K."/>
            <person name="Salamov A."/>
            <person name="Andreopoulos B."/>
            <person name="Baker S."/>
            <person name="Barry K."/>
            <person name="Bills G."/>
            <person name="Bluhm B."/>
            <person name="Cannon C."/>
            <person name="Castanera R."/>
            <person name="Culley D."/>
            <person name="Daum C."/>
            <person name="Ezra D."/>
            <person name="Gonzalez J."/>
            <person name="Henrissat B."/>
            <person name="Kuo A."/>
            <person name="Liang C."/>
            <person name="Lipzen A."/>
            <person name="Lutzoni F."/>
            <person name="Magnuson J."/>
            <person name="Mondo S."/>
            <person name="Nolan M."/>
            <person name="Ohm R."/>
            <person name="Pangilinan J."/>
            <person name="Park H.-J."/>
            <person name="Ramirez L."/>
            <person name="Alfaro M."/>
            <person name="Sun H."/>
            <person name="Tritt A."/>
            <person name="Yoshinaga Y."/>
            <person name="Zwiers L.-H."/>
            <person name="Turgeon B."/>
            <person name="Goodwin S."/>
            <person name="Spatafora J."/>
            <person name="Crous P."/>
            <person name="Grigoriev I."/>
        </authorList>
    </citation>
    <scope>NUCLEOTIDE SEQUENCE</scope>
    <source>
        <strain evidence="4">CBS 122681</strain>
    </source>
</reference>
<comment type="catalytic activity">
    <reaction evidence="1">
        <text>trans-3-hydroxy-L-proline = 1-pyrroline-2-carboxylate + H2O</text>
        <dbReference type="Rhea" id="RHEA:10320"/>
        <dbReference type="ChEBI" id="CHEBI:15377"/>
        <dbReference type="ChEBI" id="CHEBI:39785"/>
        <dbReference type="ChEBI" id="CHEBI:57938"/>
        <dbReference type="EC" id="4.2.1.77"/>
    </reaction>
</comment>
<dbReference type="InterPro" id="IPR008794">
    <property type="entry name" value="Pro_racemase_fam"/>
</dbReference>
<dbReference type="PANTHER" id="PTHR33442:SF1">
    <property type="entry name" value="TRANS-3-HYDROXY-L-PROLINE DEHYDRATASE"/>
    <property type="match status" value="1"/>
</dbReference>
<comment type="similarity">
    <text evidence="2">Belongs to the proline racemase family.</text>
</comment>
<dbReference type="OrthoDB" id="6409228at2759"/>
<gene>
    <name evidence="4" type="ORF">K491DRAFT_610493</name>
</gene>
<evidence type="ECO:0000256" key="2">
    <source>
        <dbReference type="ARBA" id="ARBA00007529"/>
    </source>
</evidence>
<dbReference type="AlphaFoldDB" id="A0A6A6ST35"/>
<dbReference type="SFLD" id="SFLDS00028">
    <property type="entry name" value="Proline_Racemase"/>
    <property type="match status" value="1"/>
</dbReference>
<name>A0A6A6ST35_9PLEO</name>
<dbReference type="GO" id="GO:0050346">
    <property type="term" value="F:trans-L-3-hydroxyproline dehydratase activity"/>
    <property type="evidence" value="ECO:0007669"/>
    <property type="project" value="UniProtKB-EC"/>
</dbReference>
<keyword evidence="5" id="KW-1185">Reference proteome</keyword>
<accession>A0A6A6ST35</accession>
<dbReference type="EMBL" id="MU004486">
    <property type="protein sequence ID" value="KAF2649588.1"/>
    <property type="molecule type" value="Genomic_DNA"/>
</dbReference>
<organism evidence="4 5">
    <name type="scientific">Lophiostoma macrostomum CBS 122681</name>
    <dbReference type="NCBI Taxonomy" id="1314788"/>
    <lineage>
        <taxon>Eukaryota</taxon>
        <taxon>Fungi</taxon>
        <taxon>Dikarya</taxon>
        <taxon>Ascomycota</taxon>
        <taxon>Pezizomycotina</taxon>
        <taxon>Dothideomycetes</taxon>
        <taxon>Pleosporomycetidae</taxon>
        <taxon>Pleosporales</taxon>
        <taxon>Lophiostomataceae</taxon>
        <taxon>Lophiostoma</taxon>
    </lineage>
</organism>
<protein>
    <recommendedName>
        <fullName evidence="3">trans-L-3-hydroxyproline dehydratase</fullName>
        <ecNumber evidence="3">4.2.1.77</ecNumber>
    </recommendedName>
</protein>
<dbReference type="Proteomes" id="UP000799324">
    <property type="component" value="Unassembled WGS sequence"/>
</dbReference>
<dbReference type="Pfam" id="PF05544">
    <property type="entry name" value="Pro_racemase"/>
    <property type="match status" value="1"/>
</dbReference>